<dbReference type="SUPFAM" id="SSF54534">
    <property type="entry name" value="FKBP-like"/>
    <property type="match status" value="1"/>
</dbReference>
<dbReference type="PROSITE" id="PS50198">
    <property type="entry name" value="PPIC_PPIASE_2"/>
    <property type="match status" value="1"/>
</dbReference>
<evidence type="ECO:0000313" key="14">
    <source>
        <dbReference type="EMBL" id="SDB90643.1"/>
    </source>
</evidence>
<dbReference type="EMBL" id="FMYL01000004">
    <property type="protein sequence ID" value="SDB90643.1"/>
    <property type="molecule type" value="Genomic_DNA"/>
</dbReference>
<organism evidence="14 15">
    <name type="scientific">Acinetobacter boissieri</name>
    <dbReference type="NCBI Taxonomy" id="1219383"/>
    <lineage>
        <taxon>Bacteria</taxon>
        <taxon>Pseudomonadati</taxon>
        <taxon>Pseudomonadota</taxon>
        <taxon>Gammaproteobacteria</taxon>
        <taxon>Moraxellales</taxon>
        <taxon>Moraxellaceae</taxon>
        <taxon>Acinetobacter</taxon>
    </lineage>
</organism>
<dbReference type="InterPro" id="IPR046357">
    <property type="entry name" value="PPIase_dom_sf"/>
</dbReference>
<dbReference type="PANTHER" id="PTHR43629">
    <property type="entry name" value="PEPTIDYL-PROLYL CIS-TRANS ISOMERASE"/>
    <property type="match status" value="1"/>
</dbReference>
<dbReference type="AlphaFoldDB" id="A0A1G6H909"/>
<dbReference type="STRING" id="1219383.SAMN05421733_104168"/>
<comment type="catalytic activity">
    <reaction evidence="1">
        <text>[protein]-peptidylproline (omega=180) = [protein]-peptidylproline (omega=0)</text>
        <dbReference type="Rhea" id="RHEA:16237"/>
        <dbReference type="Rhea" id="RHEA-COMP:10747"/>
        <dbReference type="Rhea" id="RHEA-COMP:10748"/>
        <dbReference type="ChEBI" id="CHEBI:83833"/>
        <dbReference type="ChEBI" id="CHEBI:83834"/>
        <dbReference type="EC" id="5.2.1.8"/>
    </reaction>
</comment>
<dbReference type="PANTHER" id="PTHR43629:SF3">
    <property type="entry name" value="PEPTIDYL-PROLYL CIS-TRANS ISOMERASE C"/>
    <property type="match status" value="1"/>
</dbReference>
<gene>
    <name evidence="14" type="ORF">SAMN05421733_104168</name>
</gene>
<dbReference type="Proteomes" id="UP000242501">
    <property type="component" value="Unassembled WGS sequence"/>
</dbReference>
<dbReference type="Pfam" id="PF00639">
    <property type="entry name" value="Rotamase"/>
    <property type="match status" value="1"/>
</dbReference>
<proteinExistence type="inferred from homology"/>
<evidence type="ECO:0000256" key="10">
    <source>
        <dbReference type="ARBA" id="ARBA00043072"/>
    </source>
</evidence>
<dbReference type="InterPro" id="IPR023058">
    <property type="entry name" value="PPIase_PpiC_CS"/>
</dbReference>
<dbReference type="OrthoDB" id="14196at2"/>
<comment type="function">
    <text evidence="11">PPIases accelerate the folding of proteins. It prefers amino acid residues with hydrophobic side chains like leucine and phenylalanine in the P1 position of the peptides substrates.</text>
</comment>
<keyword evidence="5" id="KW-0963">Cytoplasm</keyword>
<evidence type="ECO:0000256" key="9">
    <source>
        <dbReference type="ARBA" id="ARBA00041926"/>
    </source>
</evidence>
<dbReference type="InterPro" id="IPR000297">
    <property type="entry name" value="PPIase_PpiC"/>
</dbReference>
<keyword evidence="15" id="KW-1185">Reference proteome</keyword>
<dbReference type="Gene3D" id="3.10.50.40">
    <property type="match status" value="1"/>
</dbReference>
<reference evidence="15" key="1">
    <citation type="submission" date="2016-09" db="EMBL/GenBank/DDBJ databases">
        <authorList>
            <person name="Varghese N."/>
            <person name="Submissions S."/>
        </authorList>
    </citation>
    <scope>NUCLEOTIDE SEQUENCE [LARGE SCALE GENOMIC DNA]</scope>
    <source>
        <strain evidence="15">ANC 4422</strain>
    </source>
</reference>
<dbReference type="RefSeq" id="WP_092747557.1">
    <property type="nucleotide sequence ID" value="NZ_FMYL01000004.1"/>
</dbReference>
<evidence type="ECO:0000256" key="3">
    <source>
        <dbReference type="ARBA" id="ARBA00007656"/>
    </source>
</evidence>
<dbReference type="GO" id="GO:0005737">
    <property type="term" value="C:cytoplasm"/>
    <property type="evidence" value="ECO:0007669"/>
    <property type="project" value="UniProtKB-SubCell"/>
</dbReference>
<keyword evidence="7 12" id="KW-0413">Isomerase</keyword>
<feature type="domain" description="PpiC" evidence="13">
    <location>
        <begin position="1"/>
        <end position="90"/>
    </location>
</feature>
<comment type="similarity">
    <text evidence="3">Belongs to the PpiC/parvulin rotamase family.</text>
</comment>
<dbReference type="GO" id="GO:0003755">
    <property type="term" value="F:peptidyl-prolyl cis-trans isomerase activity"/>
    <property type="evidence" value="ECO:0007669"/>
    <property type="project" value="UniProtKB-KW"/>
</dbReference>
<evidence type="ECO:0000256" key="6">
    <source>
        <dbReference type="ARBA" id="ARBA00023110"/>
    </source>
</evidence>
<sequence>MSTAIVRHILVKDLTLAQQLKQKLADGADFAKLAKQHSTCNSAKRGGELGEVKKGQLVTVIDKLVFSAPEKTIQGPIKSKFGYHLVEVKFRMSHF</sequence>
<evidence type="ECO:0000313" key="15">
    <source>
        <dbReference type="Proteomes" id="UP000242501"/>
    </source>
</evidence>
<name>A0A1G6H909_9GAMM</name>
<keyword evidence="6 12" id="KW-0697">Rotamase</keyword>
<evidence type="ECO:0000256" key="8">
    <source>
        <dbReference type="ARBA" id="ARBA00040926"/>
    </source>
</evidence>
<evidence type="ECO:0000256" key="2">
    <source>
        <dbReference type="ARBA" id="ARBA00004496"/>
    </source>
</evidence>
<evidence type="ECO:0000256" key="5">
    <source>
        <dbReference type="ARBA" id="ARBA00022490"/>
    </source>
</evidence>
<comment type="subcellular location">
    <subcellularLocation>
        <location evidence="2">Cytoplasm</location>
    </subcellularLocation>
</comment>
<evidence type="ECO:0000256" key="1">
    <source>
        <dbReference type="ARBA" id="ARBA00000971"/>
    </source>
</evidence>
<protein>
    <recommendedName>
        <fullName evidence="8">Peptidyl-prolyl cis-trans isomerase C</fullName>
        <ecNumber evidence="4">5.2.1.8</ecNumber>
    </recommendedName>
    <alternativeName>
        <fullName evidence="10">Parvulin</fullName>
    </alternativeName>
    <alternativeName>
        <fullName evidence="9">Rotamase C</fullName>
    </alternativeName>
</protein>
<accession>A0A1G6H909</accession>
<evidence type="ECO:0000256" key="11">
    <source>
        <dbReference type="ARBA" id="ARBA00046231"/>
    </source>
</evidence>
<evidence type="ECO:0000256" key="7">
    <source>
        <dbReference type="ARBA" id="ARBA00023235"/>
    </source>
</evidence>
<evidence type="ECO:0000256" key="4">
    <source>
        <dbReference type="ARBA" id="ARBA00013194"/>
    </source>
</evidence>
<dbReference type="InterPro" id="IPR052204">
    <property type="entry name" value="PpiC/parvulin_rotamase"/>
</dbReference>
<dbReference type="EC" id="5.2.1.8" evidence="4"/>
<dbReference type="PROSITE" id="PS01096">
    <property type="entry name" value="PPIC_PPIASE_1"/>
    <property type="match status" value="1"/>
</dbReference>
<evidence type="ECO:0000256" key="12">
    <source>
        <dbReference type="PROSITE-ProRule" id="PRU00278"/>
    </source>
</evidence>
<evidence type="ECO:0000259" key="13">
    <source>
        <dbReference type="PROSITE" id="PS50198"/>
    </source>
</evidence>